<protein>
    <submittedName>
        <fullName evidence="2">Antibiotic biosynthesis monooxygenase</fullName>
    </submittedName>
</protein>
<organism evidence="2 3">
    <name type="scientific">Crateriforma conspicua</name>
    <dbReference type="NCBI Taxonomy" id="2527996"/>
    <lineage>
        <taxon>Bacteria</taxon>
        <taxon>Pseudomonadati</taxon>
        <taxon>Planctomycetota</taxon>
        <taxon>Planctomycetia</taxon>
        <taxon>Planctomycetales</taxon>
        <taxon>Planctomycetaceae</taxon>
        <taxon>Crateriforma</taxon>
    </lineage>
</organism>
<gene>
    <name evidence="2" type="ORF">Pan14r_28200</name>
</gene>
<dbReference type="GO" id="GO:0004497">
    <property type="term" value="F:monooxygenase activity"/>
    <property type="evidence" value="ECO:0007669"/>
    <property type="project" value="UniProtKB-KW"/>
</dbReference>
<dbReference type="Gene3D" id="3.30.70.100">
    <property type="match status" value="1"/>
</dbReference>
<feature type="domain" description="ABM" evidence="1">
    <location>
        <begin position="2"/>
        <end position="91"/>
    </location>
</feature>
<keyword evidence="3" id="KW-1185">Reference proteome</keyword>
<keyword evidence="2" id="KW-0503">Monooxygenase</keyword>
<proteinExistence type="predicted"/>
<evidence type="ECO:0000259" key="1">
    <source>
        <dbReference type="PROSITE" id="PS51725"/>
    </source>
</evidence>
<evidence type="ECO:0000313" key="3">
    <source>
        <dbReference type="Proteomes" id="UP000317238"/>
    </source>
</evidence>
<dbReference type="AlphaFoldDB" id="A0A5C5Y6X6"/>
<dbReference type="InterPro" id="IPR011008">
    <property type="entry name" value="Dimeric_a/b-barrel"/>
</dbReference>
<accession>A0A5C5Y6X6</accession>
<dbReference type="EMBL" id="SJPL01000001">
    <property type="protein sequence ID" value="TWT70513.1"/>
    <property type="molecule type" value="Genomic_DNA"/>
</dbReference>
<dbReference type="Proteomes" id="UP000317238">
    <property type="component" value="Unassembled WGS sequence"/>
</dbReference>
<evidence type="ECO:0000313" key="2">
    <source>
        <dbReference type="EMBL" id="TWT70513.1"/>
    </source>
</evidence>
<sequence>MVLEITRLEVRPKQKEAFQLALAEAMSIFTSADGYVSHTVQRNVEKTNQYLLCIRWKSREYSSEDFKRSGRLARVRNLLHHFYEMFPETEYYEELSQLVESS</sequence>
<reference evidence="2 3" key="1">
    <citation type="submission" date="2019-02" db="EMBL/GenBank/DDBJ databases">
        <title>Deep-cultivation of Planctomycetes and their phenomic and genomic characterization uncovers novel biology.</title>
        <authorList>
            <person name="Wiegand S."/>
            <person name="Jogler M."/>
            <person name="Boedeker C."/>
            <person name="Pinto D."/>
            <person name="Vollmers J."/>
            <person name="Rivas-Marin E."/>
            <person name="Kohn T."/>
            <person name="Peeters S.H."/>
            <person name="Heuer A."/>
            <person name="Rast P."/>
            <person name="Oberbeckmann S."/>
            <person name="Bunk B."/>
            <person name="Jeske O."/>
            <person name="Meyerdierks A."/>
            <person name="Storesund J.E."/>
            <person name="Kallscheuer N."/>
            <person name="Luecker S."/>
            <person name="Lage O.M."/>
            <person name="Pohl T."/>
            <person name="Merkel B.J."/>
            <person name="Hornburger P."/>
            <person name="Mueller R.-W."/>
            <person name="Bruemmer F."/>
            <person name="Labrenz M."/>
            <person name="Spormann A.M."/>
            <person name="Op Den Camp H."/>
            <person name="Overmann J."/>
            <person name="Amann R."/>
            <person name="Jetten M.S.M."/>
            <person name="Mascher T."/>
            <person name="Medema M.H."/>
            <person name="Devos D.P."/>
            <person name="Kaster A.-K."/>
            <person name="Ovreas L."/>
            <person name="Rohde M."/>
            <person name="Galperin M.Y."/>
            <person name="Jogler C."/>
        </authorList>
    </citation>
    <scope>NUCLEOTIDE SEQUENCE [LARGE SCALE GENOMIC DNA]</scope>
    <source>
        <strain evidence="2 3">Pan14r</strain>
    </source>
</reference>
<keyword evidence="2" id="KW-0560">Oxidoreductase</keyword>
<dbReference type="Pfam" id="PF03992">
    <property type="entry name" value="ABM"/>
    <property type="match status" value="1"/>
</dbReference>
<dbReference type="RefSeq" id="WP_165701417.1">
    <property type="nucleotide sequence ID" value="NZ_CP036319.1"/>
</dbReference>
<name>A0A5C5Y6X6_9PLAN</name>
<dbReference type="InterPro" id="IPR007138">
    <property type="entry name" value="ABM_dom"/>
</dbReference>
<comment type="caution">
    <text evidence="2">The sequence shown here is derived from an EMBL/GenBank/DDBJ whole genome shotgun (WGS) entry which is preliminary data.</text>
</comment>
<dbReference type="SUPFAM" id="SSF54909">
    <property type="entry name" value="Dimeric alpha+beta barrel"/>
    <property type="match status" value="1"/>
</dbReference>
<dbReference type="PROSITE" id="PS51725">
    <property type="entry name" value="ABM"/>
    <property type="match status" value="1"/>
</dbReference>